<proteinExistence type="predicted"/>
<evidence type="ECO:0000313" key="1">
    <source>
        <dbReference type="EMBL" id="GEK57173.1"/>
    </source>
</evidence>
<dbReference type="Proteomes" id="UP000321051">
    <property type="component" value="Unassembled WGS sequence"/>
</dbReference>
<accession>A0A510Y1W4</accession>
<dbReference type="EMBL" id="BJUN01000001">
    <property type="protein sequence ID" value="GEK57173.1"/>
    <property type="molecule type" value="Genomic_DNA"/>
</dbReference>
<sequence length="95" mass="11230">MNPKLFHCKKSHLSNCLLTSLTGWRGTFDSTNFGMADMVIFATIYIRRIPLFVGKRNKKFPFENEESNYLFCDFDWRYFIGFLSTNRNRVNITEG</sequence>
<protein>
    <submittedName>
        <fullName evidence="1">Uncharacterized protein</fullName>
    </submittedName>
</protein>
<keyword evidence="2" id="KW-1185">Reference proteome</keyword>
<name>A0A510Y1W4_MARHA</name>
<evidence type="ECO:0000313" key="2">
    <source>
        <dbReference type="Proteomes" id="UP000321051"/>
    </source>
</evidence>
<comment type="caution">
    <text evidence="1">The sequence shown here is derived from an EMBL/GenBank/DDBJ whole genome shotgun (WGS) entry which is preliminary data.</text>
</comment>
<reference evidence="1 2" key="1">
    <citation type="submission" date="2019-07" db="EMBL/GenBank/DDBJ databases">
        <title>Whole genome shotgun sequence of Marinococcus halophilus NBRC 102359.</title>
        <authorList>
            <person name="Hosoyama A."/>
            <person name="Uohara A."/>
            <person name="Ohji S."/>
            <person name="Ichikawa N."/>
        </authorList>
    </citation>
    <scope>NUCLEOTIDE SEQUENCE [LARGE SCALE GENOMIC DNA]</scope>
    <source>
        <strain evidence="1 2">NBRC 102359</strain>
    </source>
</reference>
<gene>
    <name evidence="1" type="ORF">MHA01_00780</name>
</gene>
<dbReference type="AlphaFoldDB" id="A0A510Y1W4"/>
<organism evidence="1 2">
    <name type="scientific">Marinococcus halophilus</name>
    <dbReference type="NCBI Taxonomy" id="1371"/>
    <lineage>
        <taxon>Bacteria</taxon>
        <taxon>Bacillati</taxon>
        <taxon>Bacillota</taxon>
        <taxon>Bacilli</taxon>
        <taxon>Bacillales</taxon>
        <taxon>Bacillaceae</taxon>
        <taxon>Marinococcus</taxon>
    </lineage>
</organism>